<dbReference type="Proteomes" id="UP001159363">
    <property type="component" value="Chromosome 3"/>
</dbReference>
<protein>
    <submittedName>
        <fullName evidence="1">Uncharacterized protein</fullName>
    </submittedName>
</protein>
<name>A0ABQ9HW15_9NEOP</name>
<comment type="caution">
    <text evidence="1">The sequence shown here is derived from an EMBL/GenBank/DDBJ whole genome shotgun (WGS) entry which is preliminary data.</text>
</comment>
<evidence type="ECO:0000313" key="1">
    <source>
        <dbReference type="EMBL" id="KAJ8887993.1"/>
    </source>
</evidence>
<organism evidence="1 2">
    <name type="scientific">Dryococelus australis</name>
    <dbReference type="NCBI Taxonomy" id="614101"/>
    <lineage>
        <taxon>Eukaryota</taxon>
        <taxon>Metazoa</taxon>
        <taxon>Ecdysozoa</taxon>
        <taxon>Arthropoda</taxon>
        <taxon>Hexapoda</taxon>
        <taxon>Insecta</taxon>
        <taxon>Pterygota</taxon>
        <taxon>Neoptera</taxon>
        <taxon>Polyneoptera</taxon>
        <taxon>Phasmatodea</taxon>
        <taxon>Verophasmatodea</taxon>
        <taxon>Anareolatae</taxon>
        <taxon>Phasmatidae</taxon>
        <taxon>Eurycanthinae</taxon>
        <taxon>Dryococelus</taxon>
    </lineage>
</organism>
<proteinExistence type="predicted"/>
<keyword evidence="2" id="KW-1185">Reference proteome</keyword>
<gene>
    <name evidence="1" type="ORF">PR048_007478</name>
</gene>
<reference evidence="1 2" key="1">
    <citation type="submission" date="2023-02" db="EMBL/GenBank/DDBJ databases">
        <title>LHISI_Scaffold_Assembly.</title>
        <authorList>
            <person name="Stuart O.P."/>
            <person name="Cleave R."/>
            <person name="Magrath M.J.L."/>
            <person name="Mikheyev A.S."/>
        </authorList>
    </citation>
    <scope>NUCLEOTIDE SEQUENCE [LARGE SCALE GENOMIC DNA]</scope>
    <source>
        <strain evidence="1">Daus_M_001</strain>
        <tissue evidence="1">Leg muscle</tissue>
    </source>
</reference>
<sequence length="156" mass="17654">MVVVGRGLMDCHQDPRKYAMDSNRGHGQVKNKAPAEIQITAEQLLREAKERDLEILPPLLYCASGVRLTWCCRSYQHLSVLTVVNVTRCRGKRNNVDSVSASAESSQSRERPLRQLTSLVGRLSTCEQTPPFCLPEYAERLAGYECVRVVTYLWLD</sequence>
<accession>A0ABQ9HW15</accession>
<evidence type="ECO:0000313" key="2">
    <source>
        <dbReference type="Proteomes" id="UP001159363"/>
    </source>
</evidence>
<dbReference type="EMBL" id="JARBHB010000003">
    <property type="protein sequence ID" value="KAJ8887993.1"/>
    <property type="molecule type" value="Genomic_DNA"/>
</dbReference>